<reference evidence="1" key="1">
    <citation type="submission" date="2016-07" db="EMBL/GenBank/DDBJ databases">
        <title>Genomics reveals synergistic degradation of pyrene by five bacteria in a mangrove sediment-derived bacterial consortium.</title>
        <authorList>
            <person name="Wanapaisan P."/>
            <person name="Vejarano F."/>
            <person name="Chakraborty J."/>
            <person name="Shintani M."/>
            <person name="Muangchinda C."/>
            <person name="Laothamteep N."/>
            <person name="Suzuki-Minakuchi C."/>
            <person name="Inoue K."/>
            <person name="Nojiri H."/>
            <person name="Pinyakong O."/>
        </authorList>
    </citation>
    <scope>NUCLEOTIDE SEQUENCE</scope>
    <source>
        <strain evidence="1">PW1</strain>
    </source>
</reference>
<proteinExistence type="predicted"/>
<dbReference type="AlphaFoldDB" id="A0A292GKT0"/>
<evidence type="ECO:0000313" key="1">
    <source>
        <dbReference type="EMBL" id="BBA73604.1"/>
    </source>
</evidence>
<organism evidence="1">
    <name type="scientific">Ochrobactrum sp. PW1</name>
    <dbReference type="NCBI Taxonomy" id="1882222"/>
    <lineage>
        <taxon>Bacteria</taxon>
        <taxon>Pseudomonadati</taxon>
        <taxon>Pseudomonadota</taxon>
        <taxon>Alphaproteobacteria</taxon>
        <taxon>Hyphomicrobiales</taxon>
        <taxon>Brucellaceae</taxon>
        <taxon>Brucella/Ochrobactrum group</taxon>
        <taxon>Ochrobactrum</taxon>
    </lineage>
</organism>
<dbReference type="EMBL" id="LC171366">
    <property type="protein sequence ID" value="BBA73604.1"/>
    <property type="molecule type" value="Genomic_DNA"/>
</dbReference>
<name>A0A292GKT0_9HYPH</name>
<sequence>MLIGVFRCNTRHGYSPLSEPVRVGTRIRGNTGNAATYKNPQGEVIALRRFGSLNLAKSHRHADRTRPHHDCVSVIGTCPPGSGHEHGGSIDKFFRRII</sequence>
<protein>
    <submittedName>
        <fullName evidence="1">Anti-FecI sigma factor, FecR</fullName>
    </submittedName>
</protein>
<accession>A0A292GKT0</accession>